<evidence type="ECO:0000313" key="2">
    <source>
        <dbReference type="EMBL" id="TNV70858.1"/>
    </source>
</evidence>
<accession>A0A8J8N9M7</accession>
<organism evidence="2 3">
    <name type="scientific">Halteria grandinella</name>
    <dbReference type="NCBI Taxonomy" id="5974"/>
    <lineage>
        <taxon>Eukaryota</taxon>
        <taxon>Sar</taxon>
        <taxon>Alveolata</taxon>
        <taxon>Ciliophora</taxon>
        <taxon>Intramacronucleata</taxon>
        <taxon>Spirotrichea</taxon>
        <taxon>Stichotrichia</taxon>
        <taxon>Sporadotrichida</taxon>
        <taxon>Halteriidae</taxon>
        <taxon>Halteria</taxon>
    </lineage>
</organism>
<feature type="transmembrane region" description="Helical" evidence="1">
    <location>
        <begin position="12"/>
        <end position="33"/>
    </location>
</feature>
<dbReference type="EMBL" id="RRYP01032081">
    <property type="protein sequence ID" value="TNV70858.1"/>
    <property type="molecule type" value="Genomic_DNA"/>
</dbReference>
<keyword evidence="3" id="KW-1185">Reference proteome</keyword>
<reference evidence="2" key="1">
    <citation type="submission" date="2019-06" db="EMBL/GenBank/DDBJ databases">
        <authorList>
            <person name="Zheng W."/>
        </authorList>
    </citation>
    <scope>NUCLEOTIDE SEQUENCE</scope>
    <source>
        <strain evidence="2">QDHG01</strain>
    </source>
</reference>
<protein>
    <submittedName>
        <fullName evidence="2">Uncharacterized protein</fullName>
    </submittedName>
</protein>
<dbReference type="Proteomes" id="UP000785679">
    <property type="component" value="Unassembled WGS sequence"/>
</dbReference>
<feature type="transmembrane region" description="Helical" evidence="1">
    <location>
        <begin position="53"/>
        <end position="75"/>
    </location>
</feature>
<keyword evidence="1" id="KW-0812">Transmembrane</keyword>
<name>A0A8J8N9M7_HALGN</name>
<proteinExistence type="predicted"/>
<sequence>MLHYCASRESLPFLPYLPYSAVFIMVSFFALLLKLTCDSDDENDTSCISQLLLFKFELLFCACSALALAICSLFRCSISYRCFNFVILIFFRGSTFRTWVL</sequence>
<keyword evidence="1" id="KW-0472">Membrane</keyword>
<keyword evidence="1" id="KW-1133">Transmembrane helix</keyword>
<comment type="caution">
    <text evidence="2">The sequence shown here is derived from an EMBL/GenBank/DDBJ whole genome shotgun (WGS) entry which is preliminary data.</text>
</comment>
<evidence type="ECO:0000256" key="1">
    <source>
        <dbReference type="SAM" id="Phobius"/>
    </source>
</evidence>
<evidence type="ECO:0000313" key="3">
    <source>
        <dbReference type="Proteomes" id="UP000785679"/>
    </source>
</evidence>
<gene>
    <name evidence="2" type="ORF">FGO68_gene9815</name>
</gene>
<dbReference type="AlphaFoldDB" id="A0A8J8N9M7"/>